<dbReference type="GO" id="GO:0019748">
    <property type="term" value="P:secondary metabolic process"/>
    <property type="evidence" value="ECO:0007669"/>
    <property type="project" value="InterPro"/>
</dbReference>
<dbReference type="Proteomes" id="UP000317316">
    <property type="component" value="Unassembled WGS sequence"/>
</dbReference>
<dbReference type="InterPro" id="IPR011009">
    <property type="entry name" value="Kinase-like_dom_sf"/>
</dbReference>
<organism evidence="1 2">
    <name type="scientific">Psychrobacillus lasiicapitis</name>
    <dbReference type="NCBI Taxonomy" id="1636719"/>
    <lineage>
        <taxon>Bacteria</taxon>
        <taxon>Bacillati</taxon>
        <taxon>Bacillota</taxon>
        <taxon>Bacilli</taxon>
        <taxon>Bacillales</taxon>
        <taxon>Bacillaceae</taxon>
        <taxon>Psychrobacillus</taxon>
    </lineage>
</organism>
<dbReference type="GO" id="GO:0016773">
    <property type="term" value="F:phosphotransferase activity, alcohol group as acceptor"/>
    <property type="evidence" value="ECO:0007669"/>
    <property type="project" value="InterPro"/>
</dbReference>
<dbReference type="Gene3D" id="3.90.1200.10">
    <property type="match status" value="1"/>
</dbReference>
<dbReference type="InterPro" id="IPR006748">
    <property type="entry name" value="NH2Glyco/OHUrea_AB-resist_kin"/>
</dbReference>
<evidence type="ECO:0000313" key="1">
    <source>
        <dbReference type="EMBL" id="TQR16735.1"/>
    </source>
</evidence>
<reference evidence="1 2" key="1">
    <citation type="submission" date="2019-05" db="EMBL/GenBank/DDBJ databases">
        <title>Psychrobacillus vulpis sp. nov., a new species isolated from feces of a red fox that inhabits in The Tablas de Daimiel Natural Park, Albacete, Spain.</title>
        <authorList>
            <person name="Rodriguez M."/>
            <person name="Reina J.C."/>
            <person name="Bejar V."/>
            <person name="Llamas I."/>
        </authorList>
    </citation>
    <scope>NUCLEOTIDE SEQUENCE [LARGE SCALE GENOMIC DNA]</scope>
    <source>
        <strain evidence="1 2">NEAU-3TGS17</strain>
    </source>
</reference>
<comment type="caution">
    <text evidence="1">The sequence shown here is derived from an EMBL/GenBank/DDBJ whole genome shotgun (WGS) entry which is preliminary data.</text>
</comment>
<accession>A0A544TGZ2</accession>
<dbReference type="SUPFAM" id="SSF56112">
    <property type="entry name" value="Protein kinase-like (PK-like)"/>
    <property type="match status" value="1"/>
</dbReference>
<evidence type="ECO:0008006" key="3">
    <source>
        <dbReference type="Google" id="ProtNLM"/>
    </source>
</evidence>
<sequence>MMKYPNEFVQKVTGAFGNVGKEWLSELDSIVQTYLEKWNLQSVGPVENLSYNYVLKVKGEYGNRAILKLGVPNYDFKNEIRTLQTYDGEGCVQLLKTDSTDGVMLLEHLLPGTMLAGVEERLAIKHFVKVWTDIRRKVEKNANHPTVEDWMQAFDRYLEVYPRNEGLISTEKIQLAKNYAYEITNSSEGIELLHGDLHHENILFSDEYGWIAIDPKGVIGDPYFDFVSFLTNQLIDTFNPKQLLKQRVSLLSEEMQLDNDRLLKAAVAMSMLYACWGLEDNDPNWENSFRCAKWFEELRGLDKLDS</sequence>
<dbReference type="Pfam" id="PF04655">
    <property type="entry name" value="APH_6_hur"/>
    <property type="match status" value="1"/>
</dbReference>
<dbReference type="OrthoDB" id="179394at2"/>
<proteinExistence type="predicted"/>
<gene>
    <name evidence="1" type="ORF">FG382_00815</name>
</gene>
<evidence type="ECO:0000313" key="2">
    <source>
        <dbReference type="Proteomes" id="UP000317316"/>
    </source>
</evidence>
<protein>
    <recommendedName>
        <fullName evidence="3">Streptomycin 6-kinase</fullName>
    </recommendedName>
</protein>
<dbReference type="EMBL" id="VDGH01000001">
    <property type="protein sequence ID" value="TQR16735.1"/>
    <property type="molecule type" value="Genomic_DNA"/>
</dbReference>
<keyword evidence="2" id="KW-1185">Reference proteome</keyword>
<dbReference type="AlphaFoldDB" id="A0A544TGZ2"/>
<name>A0A544TGZ2_9BACI</name>
<dbReference type="RefSeq" id="WP_142536979.1">
    <property type="nucleotide sequence ID" value="NZ_BMIE01000002.1"/>
</dbReference>